<protein>
    <submittedName>
        <fullName evidence="2">Serine/threonine protein phosphatase</fullName>
    </submittedName>
</protein>
<dbReference type="SUPFAM" id="SSF56300">
    <property type="entry name" value="Metallo-dependent phosphatases"/>
    <property type="match status" value="1"/>
</dbReference>
<dbReference type="InterPro" id="IPR029052">
    <property type="entry name" value="Metallo-depent_PP-like"/>
</dbReference>
<evidence type="ECO:0000259" key="1">
    <source>
        <dbReference type="Pfam" id="PF00149"/>
    </source>
</evidence>
<comment type="caution">
    <text evidence="2">The sequence shown here is derived from an EMBL/GenBank/DDBJ whole genome shotgun (WGS) entry which is preliminary data.</text>
</comment>
<dbReference type="Gene3D" id="3.60.21.10">
    <property type="match status" value="1"/>
</dbReference>
<dbReference type="GO" id="GO:0016791">
    <property type="term" value="F:phosphatase activity"/>
    <property type="evidence" value="ECO:0007669"/>
    <property type="project" value="TreeGrafter"/>
</dbReference>
<dbReference type="Proteomes" id="UP001141950">
    <property type="component" value="Unassembled WGS sequence"/>
</dbReference>
<dbReference type="PANTHER" id="PTHR42850">
    <property type="entry name" value="METALLOPHOSPHOESTERASE"/>
    <property type="match status" value="1"/>
</dbReference>
<dbReference type="EMBL" id="JANIPJ010000018">
    <property type="protein sequence ID" value="MCR2806629.1"/>
    <property type="molecule type" value="Genomic_DNA"/>
</dbReference>
<dbReference type="Pfam" id="PF00149">
    <property type="entry name" value="Metallophos"/>
    <property type="match status" value="1"/>
</dbReference>
<name>A0A9X2SAF8_9BACL</name>
<keyword evidence="3" id="KW-1185">Reference proteome</keyword>
<accession>A0A9X2SAF8</accession>
<proteinExistence type="predicted"/>
<dbReference type="GO" id="GO:0008803">
    <property type="term" value="F:bis(5'-nucleosyl)-tetraphosphatase (symmetrical) activity"/>
    <property type="evidence" value="ECO:0007669"/>
    <property type="project" value="TreeGrafter"/>
</dbReference>
<feature type="domain" description="Calcineurin-like phosphoesterase" evidence="1">
    <location>
        <begin position="4"/>
        <end position="181"/>
    </location>
</feature>
<sequence length="230" mass="26161">MKYFITDIHGDGIGLEKLLAHASMNWSTDQLVFGGDYIDRGHHSGKVLKKVMSLMEAHPESVFAVVGNHEEMMLDYFRHGDPLWMKHGGKEALPELKAEFGKSFDEMLRWVDELPIIHQDDEFVYTHSGLEVDTPLANQTREILWMDESAFYGLSREGILALTQGKPVVHGHTPVERIYFDGARLNGDLGSNTYWIEEERALGLVNLTAMDYVAYRQANGSLTTRKIMKF</sequence>
<dbReference type="GO" id="GO:0110154">
    <property type="term" value="P:RNA decapping"/>
    <property type="evidence" value="ECO:0007669"/>
    <property type="project" value="TreeGrafter"/>
</dbReference>
<reference evidence="2" key="1">
    <citation type="submission" date="2022-08" db="EMBL/GenBank/DDBJ databases">
        <title>The genomic sequence of strain Paenibacillus sp. SCIV0701.</title>
        <authorList>
            <person name="Zhao H."/>
        </authorList>
    </citation>
    <scope>NUCLEOTIDE SEQUENCE</scope>
    <source>
        <strain evidence="2">SCIV0701</strain>
    </source>
</reference>
<dbReference type="PANTHER" id="PTHR42850:SF4">
    <property type="entry name" value="ZINC-DEPENDENT ENDOPOLYPHOSPHATASE"/>
    <property type="match status" value="1"/>
</dbReference>
<dbReference type="AlphaFoldDB" id="A0A9X2SAF8"/>
<dbReference type="InterPro" id="IPR004843">
    <property type="entry name" value="Calcineurin-like_PHP"/>
</dbReference>
<evidence type="ECO:0000313" key="3">
    <source>
        <dbReference type="Proteomes" id="UP001141950"/>
    </source>
</evidence>
<evidence type="ECO:0000313" key="2">
    <source>
        <dbReference type="EMBL" id="MCR2806629.1"/>
    </source>
</evidence>
<dbReference type="InterPro" id="IPR050126">
    <property type="entry name" value="Ap4A_hydrolase"/>
</dbReference>
<dbReference type="RefSeq" id="WP_257450265.1">
    <property type="nucleotide sequence ID" value="NZ_JANIPJ010000018.1"/>
</dbReference>
<dbReference type="CDD" id="cd00144">
    <property type="entry name" value="MPP_PPP_family"/>
    <property type="match status" value="1"/>
</dbReference>
<dbReference type="GO" id="GO:0005737">
    <property type="term" value="C:cytoplasm"/>
    <property type="evidence" value="ECO:0007669"/>
    <property type="project" value="TreeGrafter"/>
</dbReference>
<gene>
    <name evidence="2" type="ORF">NQZ67_22355</name>
</gene>
<organism evidence="2 3">
    <name type="scientific">Paenibacillus soyae</name>
    <dbReference type="NCBI Taxonomy" id="2969249"/>
    <lineage>
        <taxon>Bacteria</taxon>
        <taxon>Bacillati</taxon>
        <taxon>Bacillota</taxon>
        <taxon>Bacilli</taxon>
        <taxon>Bacillales</taxon>
        <taxon>Paenibacillaceae</taxon>
        <taxon>Paenibacillus</taxon>
    </lineage>
</organism>